<gene>
    <name evidence="1" type="ORF">g.119205</name>
</gene>
<evidence type="ECO:0000313" key="1">
    <source>
        <dbReference type="EMBL" id="MBY80371.1"/>
    </source>
</evidence>
<organism evidence="1">
    <name type="scientific">Sipha flava</name>
    <name type="common">yellow sugarcane aphid</name>
    <dbReference type="NCBI Taxonomy" id="143950"/>
    <lineage>
        <taxon>Eukaryota</taxon>
        <taxon>Metazoa</taxon>
        <taxon>Ecdysozoa</taxon>
        <taxon>Arthropoda</taxon>
        <taxon>Hexapoda</taxon>
        <taxon>Insecta</taxon>
        <taxon>Pterygota</taxon>
        <taxon>Neoptera</taxon>
        <taxon>Paraneoptera</taxon>
        <taxon>Hemiptera</taxon>
        <taxon>Sternorrhyncha</taxon>
        <taxon>Aphidomorpha</taxon>
        <taxon>Aphidoidea</taxon>
        <taxon>Aphididae</taxon>
        <taxon>Sipha</taxon>
    </lineage>
</organism>
<name>A0A2S2QRL9_9HEMI</name>
<dbReference type="EMBL" id="GGMS01011168">
    <property type="protein sequence ID" value="MBY80371.1"/>
    <property type="molecule type" value="Transcribed_RNA"/>
</dbReference>
<dbReference type="AlphaFoldDB" id="A0A2S2QRL9"/>
<accession>A0A2S2QRL9</accession>
<proteinExistence type="predicted"/>
<reference evidence="1" key="1">
    <citation type="submission" date="2018-04" db="EMBL/GenBank/DDBJ databases">
        <title>Transcriptome assembly of Sipha flava.</title>
        <authorList>
            <person name="Scully E.D."/>
            <person name="Geib S.M."/>
            <person name="Palmer N.A."/>
            <person name="Koch K."/>
            <person name="Bradshaw J."/>
            <person name="Heng-Moss T."/>
            <person name="Sarath G."/>
        </authorList>
    </citation>
    <scope>NUCLEOTIDE SEQUENCE</scope>
</reference>
<sequence length="102" mass="11295">MYRSRVHTIGEKITKVLNVHSHPPDPAKISGNQIFSKLKQLSMDVGSSTHAVVAKVCQDISPRVFSVLPSISSLNRNVRRYRVCLETSPSNPSSLENLIIPD</sequence>
<protein>
    <submittedName>
        <fullName evidence="1">Uncharacterized protein</fullName>
    </submittedName>
</protein>